<organism evidence="3 4">
    <name type="scientific">Arachis duranensis</name>
    <name type="common">Wild peanut</name>
    <dbReference type="NCBI Taxonomy" id="130453"/>
    <lineage>
        <taxon>Eukaryota</taxon>
        <taxon>Viridiplantae</taxon>
        <taxon>Streptophyta</taxon>
        <taxon>Embryophyta</taxon>
        <taxon>Tracheophyta</taxon>
        <taxon>Spermatophyta</taxon>
        <taxon>Magnoliopsida</taxon>
        <taxon>eudicotyledons</taxon>
        <taxon>Gunneridae</taxon>
        <taxon>Pentapetalae</taxon>
        <taxon>rosids</taxon>
        <taxon>fabids</taxon>
        <taxon>Fabales</taxon>
        <taxon>Fabaceae</taxon>
        <taxon>Papilionoideae</taxon>
        <taxon>50 kb inversion clade</taxon>
        <taxon>dalbergioids sensu lato</taxon>
        <taxon>Dalbergieae</taxon>
        <taxon>Pterocarpus clade</taxon>
        <taxon>Arachis</taxon>
    </lineage>
</organism>
<dbReference type="Pfam" id="PF03108">
    <property type="entry name" value="DBD_Tnp_Mut"/>
    <property type="match status" value="1"/>
</dbReference>
<reference evidence="3" key="1">
    <citation type="journal article" date="2016" name="Nat. Genet.">
        <title>The genome sequences of Arachis duranensis and Arachis ipaensis, the diploid ancestors of cultivated peanut.</title>
        <authorList>
            <person name="Bertioli D.J."/>
            <person name="Cannon S.B."/>
            <person name="Froenicke L."/>
            <person name="Huang G."/>
            <person name="Farmer A.D."/>
            <person name="Cannon E.K."/>
            <person name="Liu X."/>
            <person name="Gao D."/>
            <person name="Clevenger J."/>
            <person name="Dash S."/>
            <person name="Ren L."/>
            <person name="Moretzsohn M.C."/>
            <person name="Shirasawa K."/>
            <person name="Huang W."/>
            <person name="Vidigal B."/>
            <person name="Abernathy B."/>
            <person name="Chu Y."/>
            <person name="Niederhuth C.E."/>
            <person name="Umale P."/>
            <person name="Araujo A.C."/>
            <person name="Kozik A."/>
            <person name="Kim K.D."/>
            <person name="Burow M.D."/>
            <person name="Varshney R.K."/>
            <person name="Wang X."/>
            <person name="Zhang X."/>
            <person name="Barkley N."/>
            <person name="Guimaraes P.M."/>
            <person name="Isobe S."/>
            <person name="Guo B."/>
            <person name="Liao B."/>
            <person name="Stalker H.T."/>
            <person name="Schmitz R.J."/>
            <person name="Scheffler B.E."/>
            <person name="Leal-Bertioli S.C."/>
            <person name="Xun X."/>
            <person name="Jackson S.A."/>
            <person name="Michelmore R."/>
            <person name="Ozias-Akins P."/>
        </authorList>
    </citation>
    <scope>NUCLEOTIDE SEQUENCE [LARGE SCALE GENOMIC DNA]</scope>
    <source>
        <strain evidence="3">cv. V14167</strain>
    </source>
</reference>
<dbReference type="GeneID" id="107468846"/>
<proteinExistence type="predicted"/>
<evidence type="ECO:0000313" key="4">
    <source>
        <dbReference type="RefSeq" id="XP_015943705.1"/>
    </source>
</evidence>
<keyword evidence="3" id="KW-1185">Reference proteome</keyword>
<gene>
    <name evidence="4" type="primary">LOC107468846</name>
</gene>
<feature type="domain" description="Transposase MuDR plant" evidence="2">
    <location>
        <begin position="208"/>
        <end position="272"/>
    </location>
</feature>
<dbReference type="InterPro" id="IPR004332">
    <property type="entry name" value="Transposase_MuDR"/>
</dbReference>
<feature type="compositionally biased region" description="Acidic residues" evidence="1">
    <location>
        <begin position="135"/>
        <end position="154"/>
    </location>
</feature>
<dbReference type="KEGG" id="adu:107468846"/>
<feature type="region of interest" description="Disordered" evidence="1">
    <location>
        <begin position="135"/>
        <end position="172"/>
    </location>
</feature>
<name>A0A6P4C539_ARADU</name>
<sequence length="307" mass="34415">MRYGVKFTDREPLSVFVRSSDTLFDLKISILQKLGAGGTKWVKKMFYNIPIAVVSTGVQYETFVLQRDEDMQFWCIRSKPSVYHDGGAFTSRPVVALECLLEYRPTGPVGVFTSTHPSPDVGREGKSDWVKNAMLEDDSDEEPAEIGGDSDDEIPTNPATCQPPSSAGTHEQPAHYSTLDLEAIGQPTESAPTFGGQGLHEGNSVAEFQVGQFFHSKEEAVLTVKDYSIRRGVEYRVMESDHLKYHGRCKEFGKGCTWMIRISLRARKGTWEVRRYNGLHTCLATLISSDHRQLDYHVICAKIFPLV</sequence>
<dbReference type="RefSeq" id="XP_015943705.1">
    <property type="nucleotide sequence ID" value="XM_016088219.1"/>
</dbReference>
<accession>A0A6P4C539</accession>
<feature type="compositionally biased region" description="Polar residues" evidence="1">
    <location>
        <begin position="157"/>
        <end position="169"/>
    </location>
</feature>
<evidence type="ECO:0000259" key="2">
    <source>
        <dbReference type="Pfam" id="PF03108"/>
    </source>
</evidence>
<evidence type="ECO:0000256" key="1">
    <source>
        <dbReference type="SAM" id="MobiDB-lite"/>
    </source>
</evidence>
<evidence type="ECO:0000313" key="3">
    <source>
        <dbReference type="Proteomes" id="UP000515211"/>
    </source>
</evidence>
<protein>
    <submittedName>
        <fullName evidence="4">Uncharacterized protein LOC107468846</fullName>
    </submittedName>
</protein>
<dbReference type="Proteomes" id="UP000515211">
    <property type="component" value="Chromosome 10"/>
</dbReference>
<dbReference type="AlphaFoldDB" id="A0A6P4C539"/>
<reference evidence="4" key="2">
    <citation type="submission" date="2025-08" db="UniProtKB">
        <authorList>
            <consortium name="RefSeq"/>
        </authorList>
    </citation>
    <scope>IDENTIFICATION</scope>
    <source>
        <tissue evidence="4">Whole plant</tissue>
    </source>
</reference>